<keyword evidence="7" id="KW-0539">Nucleus</keyword>
<dbReference type="Gramene" id="Pp3c12_4220V3.2">
    <property type="protein sequence ID" value="Pp3c12_4220V3.2"/>
    <property type="gene ID" value="Pp3c12_4220"/>
</dbReference>
<evidence type="ECO:0000259" key="10">
    <source>
        <dbReference type="SMART" id="SM00474"/>
    </source>
</evidence>
<keyword evidence="3" id="KW-0479">Metal-binding</keyword>
<keyword evidence="4" id="KW-0378">Hydrolase</keyword>
<dbReference type="Gramene" id="Pp3c12_4220V3.3">
    <property type="protein sequence ID" value="Pp3c12_4220V3.3"/>
    <property type="gene ID" value="Pp3c12_4220"/>
</dbReference>
<dbReference type="PaxDb" id="3218-PP1S246_95V6.1"/>
<evidence type="ECO:0000256" key="3">
    <source>
        <dbReference type="ARBA" id="ARBA00022723"/>
    </source>
</evidence>
<dbReference type="EMBL" id="ABEU02000012">
    <property type="protein sequence ID" value="PNR43416.1"/>
    <property type="molecule type" value="Genomic_DNA"/>
</dbReference>
<dbReference type="EnsemblPlants" id="Pp3c12_4220V3.1">
    <property type="protein sequence ID" value="Pp3c12_4220V3.1"/>
    <property type="gene ID" value="Pp3c12_4220"/>
</dbReference>
<dbReference type="SUPFAM" id="SSF53098">
    <property type="entry name" value="Ribonuclease H-like"/>
    <property type="match status" value="1"/>
</dbReference>
<evidence type="ECO:0000256" key="8">
    <source>
        <dbReference type="ARBA" id="ARBA00040531"/>
    </source>
</evidence>
<dbReference type="Gene3D" id="3.30.420.10">
    <property type="entry name" value="Ribonuclease H-like superfamily/Ribonuclease H"/>
    <property type="match status" value="1"/>
</dbReference>
<proteinExistence type="predicted"/>
<evidence type="ECO:0000256" key="4">
    <source>
        <dbReference type="ARBA" id="ARBA00022801"/>
    </source>
</evidence>
<dbReference type="EnsemblPlants" id="Pp3c12_4220V3.3">
    <property type="protein sequence ID" value="Pp3c12_4220V3.3"/>
    <property type="gene ID" value="Pp3c12_4220"/>
</dbReference>
<dbReference type="GeneID" id="112289614"/>
<keyword evidence="13" id="KW-1185">Reference proteome</keyword>
<dbReference type="InterPro" id="IPR002562">
    <property type="entry name" value="3'-5'_exonuclease_dom"/>
</dbReference>
<dbReference type="InterPro" id="IPR036397">
    <property type="entry name" value="RNaseH_sf"/>
</dbReference>
<evidence type="ECO:0000313" key="12">
    <source>
        <dbReference type="EnsemblPlants" id="Pp3c12_4220V3.1"/>
    </source>
</evidence>
<evidence type="ECO:0000256" key="2">
    <source>
        <dbReference type="ARBA" id="ARBA00022722"/>
    </source>
</evidence>
<dbReference type="GO" id="GO:0008408">
    <property type="term" value="F:3'-5' exonuclease activity"/>
    <property type="evidence" value="ECO:0000318"/>
    <property type="project" value="GO_Central"/>
</dbReference>
<gene>
    <name evidence="12" type="primary">LOC112289614</name>
    <name evidence="11" type="ORF">PHYPA_015797</name>
</gene>
<dbReference type="GO" id="GO:0046872">
    <property type="term" value="F:metal ion binding"/>
    <property type="evidence" value="ECO:0007669"/>
    <property type="project" value="UniProtKB-KW"/>
</dbReference>
<sequence>MAIEAEETSIPVEWVDADEWEVIEQAFATATSHSARVDSRACCTENEQLANRVTATLEHEQNTVLKVACIDTVVSKTDGEGLATEASGSSGLSNFQLDALNTNLESVDVKNETVVEILNQEVLDGHTKRLRRTLPSWAQKSVREPKTHVQASQSEVKIKENQVEEKSTVVQTNISKLTNPWLIGRPGCGDKLHSKALYLQFKGRLVYSKTHSEVDAAVHDIWEMINSKRSLVEGNVAVGFDVEWKTSFRRDVGSGKVAVIQLCLDYSRCDVMHIIYSGIPSSLYAILEDPTILKTGVGIHGDVSKLQRDYKLKIQGVVNLSEIANQKLGRWQSWSLSSLSQALTCKQVEKVPNIRCGDWEACPLSPPQLQYAATDAFASLYLYQILESFPSRIC</sequence>
<evidence type="ECO:0000256" key="7">
    <source>
        <dbReference type="ARBA" id="ARBA00023242"/>
    </source>
</evidence>
<dbReference type="EnsemblPlants" id="Pp3c12_4220V3.4">
    <property type="protein sequence ID" value="Pp3c12_4220V3.4"/>
    <property type="gene ID" value="Pp3c12_4220"/>
</dbReference>
<comment type="subcellular location">
    <subcellularLocation>
        <location evidence="1">Nucleus</location>
    </subcellularLocation>
</comment>
<reference evidence="12" key="3">
    <citation type="submission" date="2020-12" db="UniProtKB">
        <authorList>
            <consortium name="EnsemblPlants"/>
        </authorList>
    </citation>
    <scope>IDENTIFICATION</scope>
</reference>
<dbReference type="Proteomes" id="UP000006727">
    <property type="component" value="Chromosome 12"/>
</dbReference>
<organism evidence="11">
    <name type="scientific">Physcomitrium patens</name>
    <name type="common">Spreading-leaved earth moss</name>
    <name type="synonym">Physcomitrella patens</name>
    <dbReference type="NCBI Taxonomy" id="3218"/>
    <lineage>
        <taxon>Eukaryota</taxon>
        <taxon>Viridiplantae</taxon>
        <taxon>Streptophyta</taxon>
        <taxon>Embryophyta</taxon>
        <taxon>Bryophyta</taxon>
        <taxon>Bryophytina</taxon>
        <taxon>Bryopsida</taxon>
        <taxon>Funariidae</taxon>
        <taxon>Funariales</taxon>
        <taxon>Funariaceae</taxon>
        <taxon>Physcomitrium</taxon>
    </lineage>
</organism>
<accession>A0A2K1JPS4</accession>
<dbReference type="GO" id="GO:0005634">
    <property type="term" value="C:nucleus"/>
    <property type="evidence" value="ECO:0007669"/>
    <property type="project" value="UniProtKB-SubCell"/>
</dbReference>
<keyword evidence="5" id="KW-0269">Exonuclease</keyword>
<keyword evidence="2" id="KW-0540">Nuclease</keyword>
<dbReference type="EnsemblPlants" id="Pp3c12_4220V3.2">
    <property type="protein sequence ID" value="Pp3c12_4220V3.2"/>
    <property type="gene ID" value="Pp3c12_4220"/>
</dbReference>
<dbReference type="AlphaFoldDB" id="A0A2K1JPS4"/>
<dbReference type="PANTHER" id="PTHR13620:SF109">
    <property type="entry name" value="3'-5' EXONUCLEASE"/>
    <property type="match status" value="1"/>
</dbReference>
<dbReference type="InterPro" id="IPR012337">
    <property type="entry name" value="RNaseH-like_sf"/>
</dbReference>
<dbReference type="GO" id="GO:0003676">
    <property type="term" value="F:nucleic acid binding"/>
    <property type="evidence" value="ECO:0007669"/>
    <property type="project" value="InterPro"/>
</dbReference>
<evidence type="ECO:0000256" key="9">
    <source>
        <dbReference type="ARBA" id="ARBA00042761"/>
    </source>
</evidence>
<dbReference type="OrthoDB" id="1920326at2759"/>
<reference evidence="11 13" key="2">
    <citation type="journal article" date="2018" name="Plant J.">
        <title>The Physcomitrella patens chromosome-scale assembly reveals moss genome structure and evolution.</title>
        <authorList>
            <person name="Lang D."/>
            <person name="Ullrich K.K."/>
            <person name="Murat F."/>
            <person name="Fuchs J."/>
            <person name="Jenkins J."/>
            <person name="Haas F.B."/>
            <person name="Piednoel M."/>
            <person name="Gundlach H."/>
            <person name="Van Bel M."/>
            <person name="Meyberg R."/>
            <person name="Vives C."/>
            <person name="Morata J."/>
            <person name="Symeonidi A."/>
            <person name="Hiss M."/>
            <person name="Muchero W."/>
            <person name="Kamisugi Y."/>
            <person name="Saleh O."/>
            <person name="Blanc G."/>
            <person name="Decker E.L."/>
            <person name="van Gessel N."/>
            <person name="Grimwood J."/>
            <person name="Hayes R.D."/>
            <person name="Graham S.W."/>
            <person name="Gunter L.E."/>
            <person name="McDaniel S.F."/>
            <person name="Hoernstein S.N.W."/>
            <person name="Larsson A."/>
            <person name="Li F.W."/>
            <person name="Perroud P.F."/>
            <person name="Phillips J."/>
            <person name="Ranjan P."/>
            <person name="Rokshar D.S."/>
            <person name="Rothfels C.J."/>
            <person name="Schneider L."/>
            <person name="Shu S."/>
            <person name="Stevenson D.W."/>
            <person name="Thummler F."/>
            <person name="Tillich M."/>
            <person name="Villarreal Aguilar J.C."/>
            <person name="Widiez T."/>
            <person name="Wong G.K."/>
            <person name="Wymore A."/>
            <person name="Zhang Y."/>
            <person name="Zimmer A.D."/>
            <person name="Quatrano R.S."/>
            <person name="Mayer K.F.X."/>
            <person name="Goodstein D."/>
            <person name="Casacuberta J.M."/>
            <person name="Vandepoele K."/>
            <person name="Reski R."/>
            <person name="Cuming A.C."/>
            <person name="Tuskan G.A."/>
            <person name="Maumus F."/>
            <person name="Salse J."/>
            <person name="Schmutz J."/>
            <person name="Rensing S.A."/>
        </authorList>
    </citation>
    <scope>NUCLEOTIDE SEQUENCE [LARGE SCALE GENOMIC DNA]</scope>
    <source>
        <strain evidence="12 13">cv. Gransden 2004</strain>
    </source>
</reference>
<reference evidence="11 13" key="1">
    <citation type="journal article" date="2008" name="Science">
        <title>The Physcomitrella genome reveals evolutionary insights into the conquest of land by plants.</title>
        <authorList>
            <person name="Rensing S."/>
            <person name="Lang D."/>
            <person name="Zimmer A."/>
            <person name="Terry A."/>
            <person name="Salamov A."/>
            <person name="Shapiro H."/>
            <person name="Nishiyama T."/>
            <person name="Perroud P.-F."/>
            <person name="Lindquist E."/>
            <person name="Kamisugi Y."/>
            <person name="Tanahashi T."/>
            <person name="Sakakibara K."/>
            <person name="Fujita T."/>
            <person name="Oishi K."/>
            <person name="Shin-I T."/>
            <person name="Kuroki Y."/>
            <person name="Toyoda A."/>
            <person name="Suzuki Y."/>
            <person name="Hashimoto A."/>
            <person name="Yamaguchi K."/>
            <person name="Sugano A."/>
            <person name="Kohara Y."/>
            <person name="Fujiyama A."/>
            <person name="Anterola A."/>
            <person name="Aoki S."/>
            <person name="Ashton N."/>
            <person name="Barbazuk W.B."/>
            <person name="Barker E."/>
            <person name="Bennetzen J."/>
            <person name="Bezanilla M."/>
            <person name="Blankenship R."/>
            <person name="Cho S.H."/>
            <person name="Dutcher S."/>
            <person name="Estelle M."/>
            <person name="Fawcett J.A."/>
            <person name="Gundlach H."/>
            <person name="Hanada K."/>
            <person name="Heyl A."/>
            <person name="Hicks K.A."/>
            <person name="Hugh J."/>
            <person name="Lohr M."/>
            <person name="Mayer K."/>
            <person name="Melkozernov A."/>
            <person name="Murata T."/>
            <person name="Nelson D."/>
            <person name="Pils B."/>
            <person name="Prigge M."/>
            <person name="Reiss B."/>
            <person name="Renner T."/>
            <person name="Rombauts S."/>
            <person name="Rushton P."/>
            <person name="Sanderfoot A."/>
            <person name="Schween G."/>
            <person name="Shiu S.-H."/>
            <person name="Stueber K."/>
            <person name="Theodoulou F.L."/>
            <person name="Tu H."/>
            <person name="Van de Peer Y."/>
            <person name="Verrier P.J."/>
            <person name="Waters E."/>
            <person name="Wood A."/>
            <person name="Yang L."/>
            <person name="Cove D."/>
            <person name="Cuming A."/>
            <person name="Hasebe M."/>
            <person name="Lucas S."/>
            <person name="Mishler D.B."/>
            <person name="Reski R."/>
            <person name="Grigoriev I."/>
            <person name="Quatrano R.S."/>
            <person name="Boore J.L."/>
        </authorList>
    </citation>
    <scope>NUCLEOTIDE SEQUENCE [LARGE SCALE GENOMIC DNA]</scope>
    <source>
        <strain evidence="12 13">cv. Gransden 2004</strain>
    </source>
</reference>
<evidence type="ECO:0000313" key="13">
    <source>
        <dbReference type="Proteomes" id="UP000006727"/>
    </source>
</evidence>
<evidence type="ECO:0000256" key="5">
    <source>
        <dbReference type="ARBA" id="ARBA00022839"/>
    </source>
</evidence>
<dbReference type="GO" id="GO:0006139">
    <property type="term" value="P:nucleobase-containing compound metabolic process"/>
    <property type="evidence" value="ECO:0007669"/>
    <property type="project" value="InterPro"/>
</dbReference>
<dbReference type="CDD" id="cd06141">
    <property type="entry name" value="WRN_exo"/>
    <property type="match status" value="1"/>
</dbReference>
<name>A0A2K1JPS4_PHYPA</name>
<dbReference type="STRING" id="3218.A0A2K1JPS4"/>
<dbReference type="Gramene" id="Pp3c12_4220V3.1">
    <property type="protein sequence ID" value="Pp3c12_4220V3.1"/>
    <property type="gene ID" value="Pp3c12_4220"/>
</dbReference>
<dbReference type="InterPro" id="IPR051132">
    <property type="entry name" value="3-5_Exonuclease_domain"/>
</dbReference>
<keyword evidence="6" id="KW-0460">Magnesium</keyword>
<dbReference type="PANTHER" id="PTHR13620">
    <property type="entry name" value="3-5 EXONUCLEASE"/>
    <property type="match status" value="1"/>
</dbReference>
<evidence type="ECO:0000256" key="6">
    <source>
        <dbReference type="ARBA" id="ARBA00022842"/>
    </source>
</evidence>
<dbReference type="Pfam" id="PF01612">
    <property type="entry name" value="DNA_pol_A_exo1"/>
    <property type="match status" value="1"/>
</dbReference>
<dbReference type="RefSeq" id="XP_024390725.1">
    <property type="nucleotide sequence ID" value="XM_024534957.2"/>
</dbReference>
<feature type="domain" description="3'-5' exonuclease" evidence="10">
    <location>
        <begin position="205"/>
        <end position="391"/>
    </location>
</feature>
<protein>
    <recommendedName>
        <fullName evidence="8">3'-5' exonuclease</fullName>
    </recommendedName>
    <alternativeName>
        <fullName evidence="9">Werner Syndrome-like exonuclease</fullName>
    </alternativeName>
</protein>
<evidence type="ECO:0000313" key="11">
    <source>
        <dbReference type="EMBL" id="PNR43416.1"/>
    </source>
</evidence>
<evidence type="ECO:0000256" key="1">
    <source>
        <dbReference type="ARBA" id="ARBA00004123"/>
    </source>
</evidence>
<dbReference type="Gramene" id="Pp3c12_4220V3.4">
    <property type="protein sequence ID" value="Pp3c12_4220V3.4"/>
    <property type="gene ID" value="Pp3c12_4220"/>
</dbReference>
<dbReference type="KEGG" id="ppp:112289614"/>
<dbReference type="SMART" id="SM00474">
    <property type="entry name" value="35EXOc"/>
    <property type="match status" value="1"/>
</dbReference>